<feature type="compositionally biased region" description="Low complexity" evidence="2">
    <location>
        <begin position="56"/>
        <end position="78"/>
    </location>
</feature>
<evidence type="ECO:0000313" key="3">
    <source>
        <dbReference type="EMBL" id="EIE79523.1"/>
    </source>
</evidence>
<evidence type="ECO:0000256" key="1">
    <source>
        <dbReference type="PROSITE-ProRule" id="PRU00339"/>
    </source>
</evidence>
<dbReference type="InParanoid" id="I1BTJ3"/>
<accession>I1BTJ3</accession>
<dbReference type="PANTHER" id="PTHR44998">
    <property type="match status" value="1"/>
</dbReference>
<dbReference type="VEuPathDB" id="FungiDB:RO3G_04228"/>
<dbReference type="SMART" id="SM00028">
    <property type="entry name" value="TPR"/>
    <property type="match status" value="4"/>
</dbReference>
<dbReference type="PROSITE" id="PS50293">
    <property type="entry name" value="TPR_REGION"/>
    <property type="match status" value="1"/>
</dbReference>
<dbReference type="Pfam" id="PF13374">
    <property type="entry name" value="TPR_10"/>
    <property type="match status" value="2"/>
</dbReference>
<dbReference type="PROSITE" id="PS50005">
    <property type="entry name" value="TPR"/>
    <property type="match status" value="2"/>
</dbReference>
<sequence>MAGYIDQNQQMFGSIPFFYSHDDSAAFAYFQEMSPTLQQALLNNHQYPGISIQNQQQQRQTLQQQQQQQQQHPQQPLQFIPPIMAPPQSPTLSSYYFESGWVNHYYDPKRRQYLSSRVQQDYQRQRQQNNHSYSQQLLQQQQQQQYIFNQQQQQHPINRDFIHRTRRSFSNSSMIQPQLSFPAHSTGSLNAVTVSNPYLSAAAAAAAASVTVISSGVVYPEVPTQIIHSSSADEWRESLLQFSHSLYSTAPQNPYLLPLLHSLHNAFPTHLPIILLLACVYYSYQDYASSLQYNQLILKHDANYVEAMSNIGTTLKTMGKTAEAERWWYQALPPYQLPRLQNLFYAKGNLKYALGDIQGAQKEYEKGLELAFDGIAYLSLCSLIAFACSNGGMLSTSDANSVPLILLQPDQAVRLLHIVFPASNGILPGNVNFTTSKTNNNLGTELTSAVQQTNQTTATILLTLAKLFQDIMNPTTPVLITAAASASSFRTPPTLSTLLPLYYLSLALNPSPSTANNLGIILSNIPGAVALSAVRLDSASTPPLTGTMLAMQYYMYGLQLDAHHPHLYTNLGSLLKDMGHLNEAVGMYEKAVEYNPRFDVALANLGNAVKDMGRVQDSVQWYRRAVEVNPNFVDAVCGLANSLNAICDWHGRGSVGSEPGVDQFGNYFIPSSNNSRSGWIGRVVEIVEKQLDEGAIWGAGVLKLPVKAGSTKTIGEHLVEQLLICTKQHLLDKGNIEKITNLWRSRLMYYTEHNSNSCKRDEGGWLISID</sequence>
<evidence type="ECO:0000256" key="2">
    <source>
        <dbReference type="SAM" id="MobiDB-lite"/>
    </source>
</evidence>
<dbReference type="OMA" id="NAICDWR"/>
<dbReference type="eggNOG" id="KOG4626">
    <property type="taxonomic scope" value="Eukaryota"/>
</dbReference>
<dbReference type="Pfam" id="PF13181">
    <property type="entry name" value="TPR_8"/>
    <property type="match status" value="2"/>
</dbReference>
<keyword evidence="4" id="KW-1185">Reference proteome</keyword>
<feature type="repeat" description="TPR" evidence="1">
    <location>
        <begin position="565"/>
        <end position="598"/>
    </location>
</feature>
<organism evidence="3 4">
    <name type="scientific">Rhizopus delemar (strain RA 99-880 / ATCC MYA-4621 / FGSC 9543 / NRRL 43880)</name>
    <name type="common">Mucormycosis agent</name>
    <name type="synonym">Rhizopus arrhizus var. delemar</name>
    <dbReference type="NCBI Taxonomy" id="246409"/>
    <lineage>
        <taxon>Eukaryota</taxon>
        <taxon>Fungi</taxon>
        <taxon>Fungi incertae sedis</taxon>
        <taxon>Mucoromycota</taxon>
        <taxon>Mucoromycotina</taxon>
        <taxon>Mucoromycetes</taxon>
        <taxon>Mucorales</taxon>
        <taxon>Mucorineae</taxon>
        <taxon>Rhizopodaceae</taxon>
        <taxon>Rhizopus</taxon>
    </lineage>
</organism>
<dbReference type="GO" id="GO:0016757">
    <property type="term" value="F:glycosyltransferase activity"/>
    <property type="evidence" value="ECO:0007669"/>
    <property type="project" value="TreeGrafter"/>
</dbReference>
<dbReference type="InterPro" id="IPR019734">
    <property type="entry name" value="TPR_rpt"/>
</dbReference>
<name>I1BTJ3_RHIO9</name>
<reference evidence="3 4" key="1">
    <citation type="journal article" date="2009" name="PLoS Genet.">
        <title>Genomic analysis of the basal lineage fungus Rhizopus oryzae reveals a whole-genome duplication.</title>
        <authorList>
            <person name="Ma L.-J."/>
            <person name="Ibrahim A.S."/>
            <person name="Skory C."/>
            <person name="Grabherr M.G."/>
            <person name="Burger G."/>
            <person name="Butler M."/>
            <person name="Elias M."/>
            <person name="Idnurm A."/>
            <person name="Lang B.F."/>
            <person name="Sone T."/>
            <person name="Abe A."/>
            <person name="Calvo S.E."/>
            <person name="Corrochano L.M."/>
            <person name="Engels R."/>
            <person name="Fu J."/>
            <person name="Hansberg W."/>
            <person name="Kim J.-M."/>
            <person name="Kodira C.D."/>
            <person name="Koehrsen M.J."/>
            <person name="Liu B."/>
            <person name="Miranda-Saavedra D."/>
            <person name="O'Leary S."/>
            <person name="Ortiz-Castellanos L."/>
            <person name="Poulter R."/>
            <person name="Rodriguez-Romero J."/>
            <person name="Ruiz-Herrera J."/>
            <person name="Shen Y.-Q."/>
            <person name="Zeng Q."/>
            <person name="Galagan J."/>
            <person name="Birren B.W."/>
            <person name="Cuomo C.A."/>
            <person name="Wickes B.L."/>
        </authorList>
    </citation>
    <scope>NUCLEOTIDE SEQUENCE [LARGE SCALE GENOMIC DNA]</scope>
    <source>
        <strain evidence="4">RA 99-880 / ATCC MYA-4621 / FGSC 9543 / NRRL 43880</strain>
    </source>
</reference>
<dbReference type="Proteomes" id="UP000009138">
    <property type="component" value="Unassembled WGS sequence"/>
</dbReference>
<dbReference type="EMBL" id="CH476734">
    <property type="protein sequence ID" value="EIE79523.1"/>
    <property type="molecule type" value="Genomic_DNA"/>
</dbReference>
<dbReference type="InterPro" id="IPR011990">
    <property type="entry name" value="TPR-like_helical_dom_sf"/>
</dbReference>
<dbReference type="RefSeq" id="XP_067514919.1">
    <property type="nucleotide sequence ID" value="XM_067658818.1"/>
</dbReference>
<dbReference type="AlphaFoldDB" id="I1BTJ3"/>
<evidence type="ECO:0000313" key="4">
    <source>
        <dbReference type="Proteomes" id="UP000009138"/>
    </source>
</evidence>
<gene>
    <name evidence="3" type="ORF">RO3G_04228</name>
</gene>
<dbReference type="Gene3D" id="1.25.40.10">
    <property type="entry name" value="Tetratricopeptide repeat domain"/>
    <property type="match status" value="3"/>
</dbReference>
<proteinExistence type="predicted"/>
<feature type="repeat" description="TPR" evidence="1">
    <location>
        <begin position="599"/>
        <end position="632"/>
    </location>
</feature>
<dbReference type="GeneID" id="93611199"/>
<dbReference type="STRING" id="246409.I1BTJ3"/>
<keyword evidence="1" id="KW-0802">TPR repeat</keyword>
<dbReference type="OrthoDB" id="421121at2759"/>
<dbReference type="GO" id="GO:0006493">
    <property type="term" value="P:protein O-linked glycosylation"/>
    <property type="evidence" value="ECO:0007669"/>
    <property type="project" value="TreeGrafter"/>
</dbReference>
<dbReference type="SUPFAM" id="SSF48452">
    <property type="entry name" value="TPR-like"/>
    <property type="match status" value="1"/>
</dbReference>
<feature type="region of interest" description="Disordered" evidence="2">
    <location>
        <begin position="56"/>
        <end position="84"/>
    </location>
</feature>
<dbReference type="PANTHER" id="PTHR44998:SF1">
    <property type="entry name" value="UDP-N-ACETYLGLUCOSAMINE--PEPTIDE N-ACETYLGLUCOSAMINYLTRANSFERASE 110 KDA SUBUNIT"/>
    <property type="match status" value="1"/>
</dbReference>
<protein>
    <submittedName>
        <fullName evidence="3">Uncharacterized protein</fullName>
    </submittedName>
</protein>